<evidence type="ECO:0000259" key="2">
    <source>
        <dbReference type="PROSITE" id="PS50112"/>
    </source>
</evidence>
<evidence type="ECO:0000313" key="5">
    <source>
        <dbReference type="EMBL" id="NYG33830.1"/>
    </source>
</evidence>
<feature type="transmembrane region" description="Helical" evidence="1">
    <location>
        <begin position="133"/>
        <end position="154"/>
    </location>
</feature>
<keyword evidence="1" id="KW-0812">Transmembrane</keyword>
<dbReference type="Pfam" id="PF00990">
    <property type="entry name" value="GGDEF"/>
    <property type="match status" value="1"/>
</dbReference>
<keyword evidence="6" id="KW-1185">Reference proteome</keyword>
<dbReference type="SUPFAM" id="SSF55785">
    <property type="entry name" value="PYP-like sensor domain (PAS domain)"/>
    <property type="match status" value="2"/>
</dbReference>
<dbReference type="SMART" id="SM00267">
    <property type="entry name" value="GGDEF"/>
    <property type="match status" value="1"/>
</dbReference>
<sequence>MSEWKEEPQITADRDTGLQPWWRGLVVAAGCAALAGLSIALSCREVGMATLWYANAFGACCLLQSGRRGWWATLAALTGGLLFANGLAGADLRAAVLYAAPNLGEMVLGGWLLTRSPDWRQIHRSPLAGWRVWWRAVLLPALSGATLAVLLLGGTGVTPQSATQLWLTWFEGSLIGTTALLPLGLSLLVHREGGEGVRSLARHLVTGETVALMGLSVGTVVLALPHLPFPFVYLGLPMLGAAMRLRYLDVVLQVWLVSLTVGATIARGGLTLPPVHGDWQTLLLHVPLLAALLPPLLLAAAMESARGRQRALERERERLRQLYEHTPAMLHSIDTEGRIVAVSQRWLERLGYPVDEVVGRQATEFLDGPSRQRMLQQAWPVLMRTGEIRDIELRMVCRDGQLVDVLLSSTGERDARGRVVRSLAIVEDVTRKRLAEQLAVQFQRMSVMLASIGDAVIGTDERGCIVSFNPAAVAMTGWSATQVVGQFYGTVVHRRDLDSGEPLLDPVLSCLSDGHCVNGQAARLQHRDGSSRVIRETITPMRDPDSGALIGAVATFQDTTTAHELARTLARQAQHDALTGLPNRLLLQDRLQQALQLARRSGGCLALMFLDLDHFKQINDRQGHDVGDELLRQVAGSVLGAVRASDTVCRLGGDEFVVLLPQIGTAEDAAEVARHILGGVAQPYRIGGASLHVSFSIGIAVFPDDGEDEATLMRRADTAMYQAKRDGRNGLRFHHALDTGLGAP</sequence>
<comment type="caution">
    <text evidence="5">The sequence shown here is derived from an EMBL/GenBank/DDBJ whole genome shotgun (WGS) entry which is preliminary data.</text>
</comment>
<dbReference type="Proteomes" id="UP000518288">
    <property type="component" value="Unassembled WGS sequence"/>
</dbReference>
<dbReference type="GO" id="GO:0006355">
    <property type="term" value="P:regulation of DNA-templated transcription"/>
    <property type="evidence" value="ECO:0007669"/>
    <property type="project" value="InterPro"/>
</dbReference>
<dbReference type="EMBL" id="JACCFH010000001">
    <property type="protein sequence ID" value="NYG33830.1"/>
    <property type="molecule type" value="Genomic_DNA"/>
</dbReference>
<keyword evidence="1" id="KW-1133">Transmembrane helix</keyword>
<feature type="transmembrane region" description="Helical" evidence="1">
    <location>
        <begin position="166"/>
        <end position="189"/>
    </location>
</feature>
<feature type="domain" description="PAS" evidence="2">
    <location>
        <begin position="441"/>
        <end position="509"/>
    </location>
</feature>
<evidence type="ECO:0000259" key="3">
    <source>
        <dbReference type="PROSITE" id="PS50113"/>
    </source>
</evidence>
<feature type="transmembrane region" description="Helical" evidence="1">
    <location>
        <begin position="21"/>
        <end position="40"/>
    </location>
</feature>
<dbReference type="InterPro" id="IPR013767">
    <property type="entry name" value="PAS_fold"/>
</dbReference>
<feature type="domain" description="PAC" evidence="3">
    <location>
        <begin position="389"/>
        <end position="441"/>
    </location>
</feature>
<dbReference type="InterPro" id="IPR043128">
    <property type="entry name" value="Rev_trsase/Diguanyl_cyclase"/>
</dbReference>
<dbReference type="PANTHER" id="PTHR44757:SF2">
    <property type="entry name" value="BIOFILM ARCHITECTURE MAINTENANCE PROTEIN MBAA"/>
    <property type="match status" value="1"/>
</dbReference>
<dbReference type="FunFam" id="3.30.70.270:FF:000001">
    <property type="entry name" value="Diguanylate cyclase domain protein"/>
    <property type="match status" value="1"/>
</dbReference>
<feature type="domain" description="PAC" evidence="3">
    <location>
        <begin position="518"/>
        <end position="571"/>
    </location>
</feature>
<dbReference type="InterPro" id="IPR000700">
    <property type="entry name" value="PAS-assoc_C"/>
</dbReference>
<feature type="domain" description="GGDEF" evidence="4">
    <location>
        <begin position="603"/>
        <end position="736"/>
    </location>
</feature>
<proteinExistence type="predicted"/>
<feature type="transmembrane region" description="Helical" evidence="1">
    <location>
        <begin position="94"/>
        <end position="113"/>
    </location>
</feature>
<dbReference type="AlphaFoldDB" id="A0A7Y9R260"/>
<dbReference type="PROSITE" id="PS50112">
    <property type="entry name" value="PAS"/>
    <property type="match status" value="2"/>
</dbReference>
<feature type="transmembrane region" description="Helical" evidence="1">
    <location>
        <begin position="282"/>
        <end position="302"/>
    </location>
</feature>
<dbReference type="Gene3D" id="3.30.450.20">
    <property type="entry name" value="PAS domain"/>
    <property type="match status" value="2"/>
</dbReference>
<evidence type="ECO:0000259" key="4">
    <source>
        <dbReference type="PROSITE" id="PS50887"/>
    </source>
</evidence>
<name>A0A7Y9R260_9BURK</name>
<accession>A0A7Y9R260</accession>
<feature type="transmembrane region" description="Helical" evidence="1">
    <location>
        <begin position="252"/>
        <end position="270"/>
    </location>
</feature>
<keyword evidence="1" id="KW-0472">Membrane</keyword>
<dbReference type="InterPro" id="IPR029787">
    <property type="entry name" value="Nucleotide_cyclase"/>
</dbReference>
<feature type="domain" description="PAS" evidence="2">
    <location>
        <begin position="315"/>
        <end position="386"/>
    </location>
</feature>
<dbReference type="CDD" id="cd01949">
    <property type="entry name" value="GGDEF"/>
    <property type="match status" value="1"/>
</dbReference>
<evidence type="ECO:0000313" key="6">
    <source>
        <dbReference type="Proteomes" id="UP000518288"/>
    </source>
</evidence>
<organism evidence="5 6">
    <name type="scientific">Sphaerotilus montanus</name>
    <dbReference type="NCBI Taxonomy" id="522889"/>
    <lineage>
        <taxon>Bacteria</taxon>
        <taxon>Pseudomonadati</taxon>
        <taxon>Pseudomonadota</taxon>
        <taxon>Betaproteobacteria</taxon>
        <taxon>Burkholderiales</taxon>
        <taxon>Sphaerotilaceae</taxon>
        <taxon>Sphaerotilus</taxon>
    </lineage>
</organism>
<dbReference type="InterPro" id="IPR052155">
    <property type="entry name" value="Biofilm_reg_signaling"/>
</dbReference>
<gene>
    <name evidence="5" type="ORF">BDD16_002816</name>
</gene>
<dbReference type="Gene3D" id="3.30.70.270">
    <property type="match status" value="1"/>
</dbReference>
<protein>
    <submittedName>
        <fullName evidence="5">Diguanylate cyclase (GGDEF)-like protein/PAS domain S-box-containing protein</fullName>
    </submittedName>
</protein>
<dbReference type="Pfam" id="PF08448">
    <property type="entry name" value="PAS_4"/>
    <property type="match status" value="1"/>
</dbReference>
<dbReference type="PROSITE" id="PS50113">
    <property type="entry name" value="PAC"/>
    <property type="match status" value="2"/>
</dbReference>
<dbReference type="InterPro" id="IPR000160">
    <property type="entry name" value="GGDEF_dom"/>
</dbReference>
<dbReference type="CDD" id="cd00130">
    <property type="entry name" value="PAS"/>
    <property type="match status" value="2"/>
</dbReference>
<feature type="transmembrane region" description="Helical" evidence="1">
    <location>
        <begin position="70"/>
        <end position="88"/>
    </location>
</feature>
<dbReference type="SMART" id="SM00091">
    <property type="entry name" value="PAS"/>
    <property type="match status" value="2"/>
</dbReference>
<dbReference type="InterPro" id="IPR001610">
    <property type="entry name" value="PAC"/>
</dbReference>
<feature type="transmembrane region" description="Helical" evidence="1">
    <location>
        <begin position="210"/>
        <end position="232"/>
    </location>
</feature>
<reference evidence="5 6" key="1">
    <citation type="submission" date="2020-07" db="EMBL/GenBank/DDBJ databases">
        <title>Genomic Encyclopedia of Archaeal and Bacterial Type Strains, Phase II (KMG-II): from individual species to whole genera.</title>
        <authorList>
            <person name="Goeker M."/>
        </authorList>
    </citation>
    <scope>NUCLEOTIDE SEQUENCE [LARGE SCALE GENOMIC DNA]</scope>
    <source>
        <strain evidence="5 6">DSM 21226</strain>
    </source>
</reference>
<dbReference type="InterPro" id="IPR035965">
    <property type="entry name" value="PAS-like_dom_sf"/>
</dbReference>
<dbReference type="RefSeq" id="WP_179634552.1">
    <property type="nucleotide sequence ID" value="NZ_JACCFH010000001.1"/>
</dbReference>
<evidence type="ECO:0000256" key="1">
    <source>
        <dbReference type="SAM" id="Phobius"/>
    </source>
</evidence>
<dbReference type="SMART" id="SM00086">
    <property type="entry name" value="PAC"/>
    <property type="match status" value="2"/>
</dbReference>
<dbReference type="NCBIfam" id="TIGR00229">
    <property type="entry name" value="sensory_box"/>
    <property type="match status" value="2"/>
</dbReference>
<dbReference type="Pfam" id="PF00989">
    <property type="entry name" value="PAS"/>
    <property type="match status" value="1"/>
</dbReference>
<dbReference type="InterPro" id="IPR013656">
    <property type="entry name" value="PAS_4"/>
</dbReference>
<dbReference type="SUPFAM" id="SSF55073">
    <property type="entry name" value="Nucleotide cyclase"/>
    <property type="match status" value="1"/>
</dbReference>
<dbReference type="NCBIfam" id="TIGR00254">
    <property type="entry name" value="GGDEF"/>
    <property type="match status" value="1"/>
</dbReference>
<dbReference type="GO" id="GO:0003824">
    <property type="term" value="F:catalytic activity"/>
    <property type="evidence" value="ECO:0007669"/>
    <property type="project" value="UniProtKB-ARBA"/>
</dbReference>
<dbReference type="PROSITE" id="PS50887">
    <property type="entry name" value="GGDEF"/>
    <property type="match status" value="1"/>
</dbReference>
<dbReference type="PANTHER" id="PTHR44757">
    <property type="entry name" value="DIGUANYLATE CYCLASE DGCP"/>
    <property type="match status" value="1"/>
</dbReference>
<dbReference type="InterPro" id="IPR000014">
    <property type="entry name" value="PAS"/>
</dbReference>